<protein>
    <submittedName>
        <fullName evidence="1">Uncharacterized protein</fullName>
    </submittedName>
</protein>
<accession>A0A8S5S2P0</accession>
<evidence type="ECO:0000313" key="1">
    <source>
        <dbReference type="EMBL" id="DAF45091.1"/>
    </source>
</evidence>
<dbReference type="EMBL" id="BK032513">
    <property type="protein sequence ID" value="DAF45091.1"/>
    <property type="molecule type" value="Genomic_DNA"/>
</dbReference>
<reference evidence="1" key="1">
    <citation type="journal article" date="2021" name="Proc. Natl. Acad. Sci. U.S.A.">
        <title>A Catalog of Tens of Thousands of Viruses from Human Metagenomes Reveals Hidden Associations with Chronic Diseases.</title>
        <authorList>
            <person name="Tisza M.J."/>
            <person name="Buck C.B."/>
        </authorList>
    </citation>
    <scope>NUCLEOTIDE SEQUENCE</scope>
    <source>
        <strain evidence="1">CtCIv11</strain>
    </source>
</reference>
<name>A0A8S5S2P0_9CAUD</name>
<proteinExistence type="predicted"/>
<sequence length="30" mass="3229">MVNILKKESFPLKVALLLCSIGRVGIAPDC</sequence>
<organism evidence="1">
    <name type="scientific">Siphoviridae sp. ctCIv11</name>
    <dbReference type="NCBI Taxonomy" id="2827806"/>
    <lineage>
        <taxon>Viruses</taxon>
        <taxon>Duplodnaviria</taxon>
        <taxon>Heunggongvirae</taxon>
        <taxon>Uroviricota</taxon>
        <taxon>Caudoviricetes</taxon>
    </lineage>
</organism>